<organism evidence="2 3">
    <name type="scientific">Thiothrix lacustris</name>
    <dbReference type="NCBI Taxonomy" id="525917"/>
    <lineage>
        <taxon>Bacteria</taxon>
        <taxon>Pseudomonadati</taxon>
        <taxon>Pseudomonadota</taxon>
        <taxon>Gammaproteobacteria</taxon>
        <taxon>Thiotrichales</taxon>
        <taxon>Thiotrichaceae</taxon>
        <taxon>Thiothrix</taxon>
    </lineage>
</organism>
<name>A0ABY9MR10_9GAMM</name>
<protein>
    <submittedName>
        <fullName evidence="2">Uncharacterized protein</fullName>
    </submittedName>
</protein>
<keyword evidence="3" id="KW-1185">Reference proteome</keyword>
<feature type="transmembrane region" description="Helical" evidence="1">
    <location>
        <begin position="20"/>
        <end position="38"/>
    </location>
</feature>
<sequence length="181" mass="20121">MRIPKSYWYYWHTGNKPVAVISMILSAAVTWLVLAISAGFSIWGIILAVLLDTLGFWVAIIYFALRSYLPSFMLEQCDTLVLYQFVIPVCIAFAVGRLITLLVAKFNPEWSKKSVIALVGLAIVSSAVALKVEYDQRKALEEEAAKPGKVEKLKAVALQQLSDSCKSLAVSLEKNPDEYCK</sequence>
<proteinExistence type="predicted"/>
<dbReference type="EMBL" id="CP133218">
    <property type="protein sequence ID" value="WML91032.1"/>
    <property type="molecule type" value="Genomic_DNA"/>
</dbReference>
<evidence type="ECO:0000256" key="1">
    <source>
        <dbReference type="SAM" id="Phobius"/>
    </source>
</evidence>
<dbReference type="Proteomes" id="UP001236657">
    <property type="component" value="Chromosome"/>
</dbReference>
<accession>A0ABY9MR10</accession>
<keyword evidence="1" id="KW-0472">Membrane</keyword>
<feature type="transmembrane region" description="Helical" evidence="1">
    <location>
        <begin position="45"/>
        <end position="65"/>
    </location>
</feature>
<reference evidence="2 3" key="1">
    <citation type="submission" date="2023-08" db="EMBL/GenBank/DDBJ databases">
        <title>New molecular markers tilS and rpoB for phylogenetic and monitoring studies of the genus Thiothrix biodiversity.</title>
        <authorList>
            <person name="Ravin N.V."/>
            <person name="Smolyakov D."/>
            <person name="Markov N.D."/>
            <person name="Beletsky A.V."/>
            <person name="Mardanov A.V."/>
            <person name="Rudenko T.S."/>
            <person name="Grabovich M.Y."/>
        </authorList>
    </citation>
    <scope>NUCLEOTIDE SEQUENCE [LARGE SCALE GENOMIC DNA]</scope>
    <source>
        <strain evidence="2 3">MK1</strain>
    </source>
</reference>
<gene>
    <name evidence="2" type="ORF">RCF98_01455</name>
</gene>
<keyword evidence="1" id="KW-1133">Transmembrane helix</keyword>
<keyword evidence="1" id="KW-0812">Transmembrane</keyword>
<evidence type="ECO:0000313" key="2">
    <source>
        <dbReference type="EMBL" id="WML91032.1"/>
    </source>
</evidence>
<evidence type="ECO:0000313" key="3">
    <source>
        <dbReference type="Proteomes" id="UP001236657"/>
    </source>
</evidence>
<feature type="transmembrane region" description="Helical" evidence="1">
    <location>
        <begin position="85"/>
        <end position="103"/>
    </location>
</feature>
<dbReference type="RefSeq" id="WP_028487606.1">
    <property type="nucleotide sequence ID" value="NZ_CP133218.1"/>
</dbReference>